<dbReference type="GO" id="GO:0003677">
    <property type="term" value="F:DNA binding"/>
    <property type="evidence" value="ECO:0007669"/>
    <property type="project" value="TreeGrafter"/>
</dbReference>
<dbReference type="GO" id="GO:0005634">
    <property type="term" value="C:nucleus"/>
    <property type="evidence" value="ECO:0007669"/>
    <property type="project" value="TreeGrafter"/>
</dbReference>
<feature type="domain" description="DDE-1" evidence="1">
    <location>
        <begin position="135"/>
        <end position="252"/>
    </location>
</feature>
<proteinExistence type="predicted"/>
<dbReference type="PANTHER" id="PTHR19303:SF57">
    <property type="entry name" value="HTH CENPB-TYPE DOMAIN-CONTAINING PROTEIN"/>
    <property type="match status" value="1"/>
</dbReference>
<gene>
    <name evidence="2" type="ORF">N0F65_001254</name>
</gene>
<dbReference type="Pfam" id="PF03184">
    <property type="entry name" value="DDE_1"/>
    <property type="match status" value="1"/>
</dbReference>
<evidence type="ECO:0000313" key="3">
    <source>
        <dbReference type="Proteomes" id="UP001146120"/>
    </source>
</evidence>
<evidence type="ECO:0000259" key="1">
    <source>
        <dbReference type="Pfam" id="PF03184"/>
    </source>
</evidence>
<reference evidence="2" key="2">
    <citation type="journal article" date="2023" name="Microbiol Resour">
        <title>Decontamination and Annotation of the Draft Genome Sequence of the Oomycete Lagenidium giganteum ARSEF 373.</title>
        <authorList>
            <person name="Morgan W.R."/>
            <person name="Tartar A."/>
        </authorList>
    </citation>
    <scope>NUCLEOTIDE SEQUENCE</scope>
    <source>
        <strain evidence="2">ARSEF 373</strain>
    </source>
</reference>
<dbReference type="Proteomes" id="UP001146120">
    <property type="component" value="Unassembled WGS sequence"/>
</dbReference>
<dbReference type="InterPro" id="IPR004875">
    <property type="entry name" value="DDE_SF_endonuclease_dom"/>
</dbReference>
<organism evidence="2 3">
    <name type="scientific">Lagenidium giganteum</name>
    <dbReference type="NCBI Taxonomy" id="4803"/>
    <lineage>
        <taxon>Eukaryota</taxon>
        <taxon>Sar</taxon>
        <taxon>Stramenopiles</taxon>
        <taxon>Oomycota</taxon>
        <taxon>Peronosporomycetes</taxon>
        <taxon>Pythiales</taxon>
        <taxon>Pythiaceae</taxon>
    </lineage>
</organism>
<dbReference type="PANTHER" id="PTHR19303">
    <property type="entry name" value="TRANSPOSON"/>
    <property type="match status" value="1"/>
</dbReference>
<dbReference type="AlphaFoldDB" id="A0AAV2YQ34"/>
<dbReference type="InterPro" id="IPR050863">
    <property type="entry name" value="CenT-Element_Derived"/>
</dbReference>
<comment type="caution">
    <text evidence="2">The sequence shown here is derived from an EMBL/GenBank/DDBJ whole genome shotgun (WGS) entry which is preliminary data.</text>
</comment>
<sequence length="290" mass="32575">MQATLATYFAHLKPRRLESKRKTIYKWQSDRQRIEEACASGKGSHHRTRAIGQPPFFRLLLKLNLSSSWSWQHGFLKRHKLAFRCRTRQGQLTPSNAAYDARKFQAIVMDKMAKLGVDVVYNADQTAIDHTGTHTVWVRCAGREKERITCMLLGDPNGTKYTSFLVLKAKASTETGLVIHGNPSAWWNAELSKTFLVHFFGTRSESTQPHVLLLLDDFSGHWTPDVCRLAKSLNVHMFKIPPHCTSVCQPADIAWNRAIEVSAALVVGKISEADSAPKAILYVNDSANAC</sequence>
<protein>
    <recommendedName>
        <fullName evidence="1">DDE-1 domain-containing protein</fullName>
    </recommendedName>
</protein>
<accession>A0AAV2YQ34</accession>
<name>A0AAV2YQ34_9STRA</name>
<keyword evidence="3" id="KW-1185">Reference proteome</keyword>
<evidence type="ECO:0000313" key="2">
    <source>
        <dbReference type="EMBL" id="DAZ97070.1"/>
    </source>
</evidence>
<reference evidence="2" key="1">
    <citation type="submission" date="2022-11" db="EMBL/GenBank/DDBJ databases">
        <authorList>
            <person name="Morgan W.R."/>
            <person name="Tartar A."/>
        </authorList>
    </citation>
    <scope>NUCLEOTIDE SEQUENCE</scope>
    <source>
        <strain evidence="2">ARSEF 373</strain>
    </source>
</reference>
<dbReference type="EMBL" id="DAKRPA010000147">
    <property type="protein sequence ID" value="DAZ97070.1"/>
    <property type="molecule type" value="Genomic_DNA"/>
</dbReference>